<dbReference type="RefSeq" id="WP_143410230.1">
    <property type="nucleotide sequence ID" value="NZ_VHSF01000001.1"/>
</dbReference>
<name>A0A550I934_9FLAO</name>
<accession>A0A550I934</accession>
<reference evidence="2 3" key="1">
    <citation type="submission" date="2019-06" db="EMBL/GenBank/DDBJ databases">
        <title>Gramella sabulilitoris sp. nov., isolated from a marine sand.</title>
        <authorList>
            <person name="Yoon J.-H."/>
        </authorList>
    </citation>
    <scope>NUCLEOTIDE SEQUENCE [LARGE SCALE GENOMIC DNA]</scope>
    <source>
        <strain evidence="2 3">HSMS-1</strain>
    </source>
</reference>
<protein>
    <submittedName>
        <fullName evidence="2">Lipocalin family protein</fullName>
    </submittedName>
</protein>
<dbReference type="OrthoDB" id="1163332at2"/>
<evidence type="ECO:0000259" key="1">
    <source>
        <dbReference type="Pfam" id="PF13648"/>
    </source>
</evidence>
<dbReference type="Pfam" id="PF13648">
    <property type="entry name" value="Lipocalin_4"/>
    <property type="match status" value="1"/>
</dbReference>
<evidence type="ECO:0000313" key="2">
    <source>
        <dbReference type="EMBL" id="TRO67456.1"/>
    </source>
</evidence>
<dbReference type="InterPro" id="IPR024311">
    <property type="entry name" value="Lipocalin-like"/>
</dbReference>
<comment type="caution">
    <text evidence="2">The sequence shown here is derived from an EMBL/GenBank/DDBJ whole genome shotgun (WGS) entry which is preliminary data.</text>
</comment>
<keyword evidence="3" id="KW-1185">Reference proteome</keyword>
<gene>
    <name evidence="2" type="ORF">FGM01_06105</name>
</gene>
<sequence>MKYRLFFLQLAFTFISCSDSQKPFHLPDNANQLLHGDSTKTWKIARRYNDDIRMNMGPCFMAYRQTFKVDHLVQDNNEDTRDCGPNLTGKWNFKKGPEGNSFIKISSPDIPKLLNTEKDYKYFKVLKLTEDTLKISFKHKQYGDTYRRITDILVREDLDIGDRYFHH</sequence>
<dbReference type="Proteomes" id="UP000315131">
    <property type="component" value="Unassembled WGS sequence"/>
</dbReference>
<dbReference type="AlphaFoldDB" id="A0A550I934"/>
<evidence type="ECO:0000313" key="3">
    <source>
        <dbReference type="Proteomes" id="UP000315131"/>
    </source>
</evidence>
<dbReference type="PROSITE" id="PS51257">
    <property type="entry name" value="PROKAR_LIPOPROTEIN"/>
    <property type="match status" value="1"/>
</dbReference>
<organism evidence="2 3">
    <name type="scientific">Christiangramia sabulilitoris</name>
    <dbReference type="NCBI Taxonomy" id="2583991"/>
    <lineage>
        <taxon>Bacteria</taxon>
        <taxon>Pseudomonadati</taxon>
        <taxon>Bacteroidota</taxon>
        <taxon>Flavobacteriia</taxon>
        <taxon>Flavobacteriales</taxon>
        <taxon>Flavobacteriaceae</taxon>
        <taxon>Christiangramia</taxon>
    </lineage>
</organism>
<proteinExistence type="predicted"/>
<feature type="domain" description="Lipocalin-like" evidence="1">
    <location>
        <begin position="40"/>
        <end position="135"/>
    </location>
</feature>
<dbReference type="EMBL" id="VHSF01000001">
    <property type="protein sequence ID" value="TRO67456.1"/>
    <property type="molecule type" value="Genomic_DNA"/>
</dbReference>